<reference evidence="8" key="1">
    <citation type="submission" date="2010-02" db="EMBL/GenBank/DDBJ databases">
        <title>Complete sequence of chromosome of Natrialba magadii ATCC 43099.</title>
        <authorList>
            <consortium name="US DOE Joint Genome Institute"/>
            <person name="Lucas S."/>
            <person name="Copeland A."/>
            <person name="Lapidus A."/>
            <person name="Cheng J.-F."/>
            <person name="Bruce D."/>
            <person name="Goodwin L."/>
            <person name="Pitluck S."/>
            <person name="Davenport K."/>
            <person name="Saunders E."/>
            <person name="Detter J.C."/>
            <person name="Han C."/>
            <person name="Tapia R."/>
            <person name="Land M."/>
            <person name="Hauser L."/>
            <person name="Kyrpides N."/>
            <person name="Mikhailova N."/>
            <person name="De Castro R.E."/>
            <person name="Maupin-Furlow J.A."/>
            <person name="Woyke T."/>
        </authorList>
    </citation>
    <scope>NUCLEOTIDE SEQUENCE [LARGE SCALE GENOMIC DNA]</scope>
    <source>
        <strain evidence="8">ATCC 43099 / DSM 3394 / CCM 3739 / CIP 104546 / IAM 13178 / JCM 8861 / NBRC 102185 / NCIMB 2190 / MS3</strain>
    </source>
</reference>
<accession>D3SYZ9</accession>
<dbReference type="KEGG" id="nmg:Nmag_2632"/>
<dbReference type="InterPro" id="IPR045170">
    <property type="entry name" value="MTOX"/>
</dbReference>
<evidence type="ECO:0000256" key="2">
    <source>
        <dbReference type="ARBA" id="ARBA00022630"/>
    </source>
</evidence>
<dbReference type="Proteomes" id="UP000001879">
    <property type="component" value="Chromosome"/>
</dbReference>
<dbReference type="HOGENOM" id="CLU_007884_2_1_2"/>
<dbReference type="PATRIC" id="fig|547559.17.peg.1410"/>
<dbReference type="PaxDb" id="547559-Nmag_2632"/>
<proteinExistence type="predicted"/>
<evidence type="ECO:0000259" key="5">
    <source>
        <dbReference type="Pfam" id="PF01266"/>
    </source>
</evidence>
<keyword evidence="4 6" id="KW-0560">Oxidoreductase</keyword>
<evidence type="ECO:0000313" key="9">
    <source>
        <dbReference type="Proteomes" id="UP000011543"/>
    </source>
</evidence>
<keyword evidence="3" id="KW-0274">FAD</keyword>
<evidence type="ECO:0000313" key="7">
    <source>
        <dbReference type="EMBL" id="ELY30810.1"/>
    </source>
</evidence>
<reference evidence="7 9" key="3">
    <citation type="journal article" date="2014" name="PLoS Genet.">
        <title>Phylogenetically driven sequencing of extremely halophilic archaea reveals strategies for static and dynamic osmo-response.</title>
        <authorList>
            <person name="Becker E.A."/>
            <person name="Seitzer P.M."/>
            <person name="Tritt A."/>
            <person name="Larsen D."/>
            <person name="Krusor M."/>
            <person name="Yao A.I."/>
            <person name="Wu D."/>
            <person name="Madern D."/>
            <person name="Eisen J.A."/>
            <person name="Darling A.E."/>
            <person name="Facciotti M.T."/>
        </authorList>
    </citation>
    <scope>NUCLEOTIDE SEQUENCE [LARGE SCALE GENOMIC DNA]</scope>
    <source>
        <strain evidence="9">ATCC 43099 / DSM 3394 / CCM 3739 / CIP 104546 / IAM 13178 / JCM 8861 / NBRC 102185 / NCIMB 2190 / MS3</strain>
        <strain evidence="7">MS-3</strain>
    </source>
</reference>
<dbReference type="NCBIfam" id="NF008425">
    <property type="entry name" value="PRK11259.1"/>
    <property type="match status" value="1"/>
</dbReference>
<dbReference type="STRING" id="547559.Nmag_2632"/>
<dbReference type="AlphaFoldDB" id="D3SYZ9"/>
<organism evidence="6 8">
    <name type="scientific">Natrialba magadii (strain ATCC 43099 / DSM 3394 / CCM 3739 / CIP 104546 / IAM 13178 / JCM 8861 / NBRC 102185 / NCIMB 2190 / MS3)</name>
    <name type="common">Natronobacterium magadii</name>
    <dbReference type="NCBI Taxonomy" id="547559"/>
    <lineage>
        <taxon>Archaea</taxon>
        <taxon>Methanobacteriati</taxon>
        <taxon>Methanobacteriota</taxon>
        <taxon>Stenosarchaea group</taxon>
        <taxon>Halobacteria</taxon>
        <taxon>Halobacteriales</taxon>
        <taxon>Natrialbaceae</taxon>
        <taxon>Natrialba</taxon>
    </lineage>
</organism>
<keyword evidence="8" id="KW-1185">Reference proteome</keyword>
<dbReference type="eggNOG" id="arCOG00755">
    <property type="taxonomic scope" value="Archaea"/>
</dbReference>
<dbReference type="OrthoDB" id="300965at2157"/>
<dbReference type="Gene3D" id="3.50.50.60">
    <property type="entry name" value="FAD/NAD(P)-binding domain"/>
    <property type="match status" value="1"/>
</dbReference>
<sequence length="379" mass="41815">MTQTSYDAIVIGVGGMGSAAVYTLAKRGVDVLGLEQYDIPHTRGSSHGETRIFRLTQPEHPSYVPLAQHAHKRWRELEAESGTDLLTTTGSVHAGPKDGELVAAALESVRANEVDHELLTSTELGERFPAFELPEGHRAVYQPDGGFLSCERVITTNVNQAHEHGGVVRARERVRSWEPRESGVTVRTDRNTYEADHLVITAGAWAANQLDVLQNHLSPQRRVMIWLQPEEPANFSPDRFPVFSVDVPEGNFYGFPTAERPGFKFGRSPDVTEVVDPNDWQDEPTIQDEHLLRQLPDGHFAGDAGSDRTMGMATCLVTTSTDGHFYLDTHPEYPHVSFAAGFTGHGFKFVSAIGDVLADFVTEGDTELPIDVHRLDGRV</sequence>
<dbReference type="RefSeq" id="WP_004215144.1">
    <property type="nucleotide sequence ID" value="NC_013922.1"/>
</dbReference>
<dbReference type="PANTHER" id="PTHR10961">
    <property type="entry name" value="PEROXISOMAL SARCOSINE OXIDASE"/>
    <property type="match status" value="1"/>
</dbReference>
<reference evidence="6" key="4">
    <citation type="submission" date="2016-09" db="EMBL/GenBank/DDBJ databases">
        <authorList>
            <person name="Pfeiffer F."/>
        </authorList>
    </citation>
    <scope>NUCLEOTIDE SEQUENCE</scope>
    <source>
        <strain evidence="6">ATCC 43099</strain>
    </source>
</reference>
<dbReference type="SUPFAM" id="SSF54373">
    <property type="entry name" value="FAD-linked reductases, C-terminal domain"/>
    <property type="match status" value="1"/>
</dbReference>
<name>D3SYZ9_NATMM</name>
<gene>
    <name evidence="7" type="primary">solA</name>
    <name evidence="6" type="ordered locus">Nmag_2632</name>
    <name evidence="7" type="ORF">C500_07228</name>
</gene>
<dbReference type="Pfam" id="PF01266">
    <property type="entry name" value="DAO"/>
    <property type="match status" value="1"/>
</dbReference>
<dbReference type="SUPFAM" id="SSF51905">
    <property type="entry name" value="FAD/NAD(P)-binding domain"/>
    <property type="match status" value="1"/>
</dbReference>
<evidence type="ECO:0000256" key="4">
    <source>
        <dbReference type="ARBA" id="ARBA00023002"/>
    </source>
</evidence>
<evidence type="ECO:0000313" key="8">
    <source>
        <dbReference type="Proteomes" id="UP000001879"/>
    </source>
</evidence>
<comment type="cofactor">
    <cofactor evidence="1">
        <name>FAD</name>
        <dbReference type="ChEBI" id="CHEBI:57692"/>
    </cofactor>
</comment>
<evidence type="ECO:0000313" key="6">
    <source>
        <dbReference type="EMBL" id="ADD06191.1"/>
    </source>
</evidence>
<dbReference type="EC" id="1.5.3.1" evidence="6"/>
<dbReference type="GeneID" id="8825487"/>
<dbReference type="GO" id="GO:0008115">
    <property type="term" value="F:sarcosine oxidase activity"/>
    <property type="evidence" value="ECO:0007669"/>
    <property type="project" value="UniProtKB-EC"/>
</dbReference>
<reference evidence="6 8" key="2">
    <citation type="journal article" date="2012" name="BMC Genomics">
        <title>A comparative genomics perspective on the genetic content of the alkaliphilic haloarchaeon Natrialba magadii ATCC 43099T.</title>
        <authorList>
            <person name="Siddaramappa S."/>
            <person name="Challacombe J.F."/>
            <person name="Decastro R.E."/>
            <person name="Pfeiffer F."/>
            <person name="Sastre D.E."/>
            <person name="Gimenez M.I."/>
            <person name="Paggi R.A."/>
            <person name="Detter J.C."/>
            <person name="Davenport K.W."/>
            <person name="Goodwin L.A."/>
            <person name="Kyrpides N."/>
            <person name="Tapia R."/>
            <person name="Pitluck S."/>
            <person name="Lucas S."/>
            <person name="Woyke T."/>
            <person name="Maupin-Furlow J.A."/>
        </authorList>
    </citation>
    <scope>NUCLEOTIDE SEQUENCE [LARGE SCALE GENOMIC DNA]</scope>
    <source>
        <strain evidence="6">ATCC 43099</strain>
        <strain evidence="8">ATCC 43099 / DSM 3394 / CCM 3739 / CIP 104546 / IAM 13178 / JCM 8861 / NBRC 102185 / NCIMB 2190 / MS3</strain>
    </source>
</reference>
<dbReference type="EMBL" id="CP001932">
    <property type="protein sequence ID" value="ADD06191.1"/>
    <property type="molecule type" value="Genomic_DNA"/>
</dbReference>
<protein>
    <submittedName>
        <fullName evidence="7">N-methyltryptophan oxidase</fullName>
    </submittedName>
    <submittedName>
        <fullName evidence="6">Sarcosine oxidase</fullName>
        <ecNumber evidence="6">1.5.3.1</ecNumber>
    </submittedName>
</protein>
<dbReference type="InterPro" id="IPR036188">
    <property type="entry name" value="FAD/NAD-bd_sf"/>
</dbReference>
<feature type="domain" description="FAD dependent oxidoreductase" evidence="5">
    <location>
        <begin position="7"/>
        <end position="359"/>
    </location>
</feature>
<dbReference type="GO" id="GO:0050660">
    <property type="term" value="F:flavin adenine dinucleotide binding"/>
    <property type="evidence" value="ECO:0007669"/>
    <property type="project" value="InterPro"/>
</dbReference>
<dbReference type="Gene3D" id="3.30.9.10">
    <property type="entry name" value="D-Amino Acid Oxidase, subunit A, domain 2"/>
    <property type="match status" value="1"/>
</dbReference>
<dbReference type="EMBL" id="AOHS01000029">
    <property type="protein sequence ID" value="ELY30810.1"/>
    <property type="molecule type" value="Genomic_DNA"/>
</dbReference>
<dbReference type="InterPro" id="IPR006076">
    <property type="entry name" value="FAD-dep_OxRdtase"/>
</dbReference>
<evidence type="ECO:0000256" key="3">
    <source>
        <dbReference type="ARBA" id="ARBA00022827"/>
    </source>
</evidence>
<dbReference type="Proteomes" id="UP000011543">
    <property type="component" value="Unassembled WGS sequence"/>
</dbReference>
<keyword evidence="2" id="KW-0285">Flavoprotein</keyword>
<evidence type="ECO:0000256" key="1">
    <source>
        <dbReference type="ARBA" id="ARBA00001974"/>
    </source>
</evidence>
<dbReference type="PANTHER" id="PTHR10961:SF7">
    <property type="entry name" value="FAD DEPENDENT OXIDOREDUCTASE DOMAIN-CONTAINING PROTEIN"/>
    <property type="match status" value="1"/>
</dbReference>